<dbReference type="Proteomes" id="UP000619534">
    <property type="component" value="Unassembled WGS sequence"/>
</dbReference>
<comment type="caution">
    <text evidence="2">The sequence shown here is derived from an EMBL/GenBank/DDBJ whole genome shotgun (WGS) entry which is preliminary data.</text>
</comment>
<gene>
    <name evidence="2" type="ORF">GCM10007216_32500</name>
</gene>
<reference evidence="3" key="1">
    <citation type="journal article" date="2019" name="Int. J. Syst. Evol. Microbiol.">
        <title>The Global Catalogue of Microorganisms (GCM) 10K type strain sequencing project: providing services to taxonomists for standard genome sequencing and annotation.</title>
        <authorList>
            <consortium name="The Broad Institute Genomics Platform"/>
            <consortium name="The Broad Institute Genome Sequencing Center for Infectious Disease"/>
            <person name="Wu L."/>
            <person name="Ma J."/>
        </authorList>
    </citation>
    <scope>NUCLEOTIDE SEQUENCE [LARGE SCALE GENOMIC DNA]</scope>
    <source>
        <strain evidence="3">CCM 7282</strain>
    </source>
</reference>
<dbReference type="RefSeq" id="WP_062439856.1">
    <property type="nucleotide sequence ID" value="NZ_BMCJ01000006.1"/>
</dbReference>
<accession>A0ABQ1PLP3</accession>
<evidence type="ECO:0008006" key="4">
    <source>
        <dbReference type="Google" id="ProtNLM"/>
    </source>
</evidence>
<feature type="region of interest" description="Disordered" evidence="1">
    <location>
        <begin position="24"/>
        <end position="55"/>
    </location>
</feature>
<sequence>MKLKRKLEVEVIKVKKQAKKNFNIPTEANGTGEIGMQNTVKSNQPFDAEDSLSGDSVDEHKKIKSFNEDQAAKEIGQVYNNS</sequence>
<organism evidence="2 3">
    <name type="scientific">Thalassobacillus devorans</name>
    <dbReference type="NCBI Taxonomy" id="279813"/>
    <lineage>
        <taxon>Bacteria</taxon>
        <taxon>Bacillati</taxon>
        <taxon>Bacillota</taxon>
        <taxon>Bacilli</taxon>
        <taxon>Bacillales</taxon>
        <taxon>Bacillaceae</taxon>
        <taxon>Thalassobacillus</taxon>
    </lineage>
</organism>
<evidence type="ECO:0000313" key="2">
    <source>
        <dbReference type="EMBL" id="GGC99239.1"/>
    </source>
</evidence>
<evidence type="ECO:0000256" key="1">
    <source>
        <dbReference type="SAM" id="MobiDB-lite"/>
    </source>
</evidence>
<evidence type="ECO:0000313" key="3">
    <source>
        <dbReference type="Proteomes" id="UP000619534"/>
    </source>
</evidence>
<keyword evidence="3" id="KW-1185">Reference proteome</keyword>
<protein>
    <recommendedName>
        <fullName evidence="4">DUF4025 domain-containing protein</fullName>
    </recommendedName>
</protein>
<dbReference type="EMBL" id="BMCJ01000006">
    <property type="protein sequence ID" value="GGC99239.1"/>
    <property type="molecule type" value="Genomic_DNA"/>
</dbReference>
<proteinExistence type="predicted"/>
<feature type="compositionally biased region" description="Polar residues" evidence="1">
    <location>
        <begin position="36"/>
        <end position="45"/>
    </location>
</feature>
<name>A0ABQ1PLP3_9BACI</name>